<dbReference type="InterPro" id="IPR005302">
    <property type="entry name" value="MoCF_Sase_C"/>
</dbReference>
<dbReference type="Gene3D" id="2.40.33.20">
    <property type="entry name" value="PK beta-barrel domain-like"/>
    <property type="match status" value="1"/>
</dbReference>
<evidence type="ECO:0000313" key="3">
    <source>
        <dbReference type="EMBL" id="MBA4864372.1"/>
    </source>
</evidence>
<dbReference type="AlphaFoldDB" id="A0A7W2D412"/>
<feature type="region of interest" description="Disordered" evidence="1">
    <location>
        <begin position="14"/>
        <end position="46"/>
    </location>
</feature>
<dbReference type="SUPFAM" id="SSF50800">
    <property type="entry name" value="PK beta-barrel domain-like"/>
    <property type="match status" value="1"/>
</dbReference>
<keyword evidence="4" id="KW-1185">Reference proteome</keyword>
<dbReference type="PANTHER" id="PTHR36930:SF1">
    <property type="entry name" value="MOSC DOMAIN-CONTAINING PROTEIN"/>
    <property type="match status" value="1"/>
</dbReference>
<protein>
    <submittedName>
        <fullName evidence="3">MOSC domain-containing protein</fullName>
    </submittedName>
</protein>
<dbReference type="EMBL" id="JACEQY010000029">
    <property type="protein sequence ID" value="MBA4864372.1"/>
    <property type="molecule type" value="Genomic_DNA"/>
</dbReference>
<accession>A0A7W2D412</accession>
<sequence length="206" mass="21907">MLVLGGSLLLRHVGSRQTSHRRRGPGVGGKVTAVSSNGEHSFSKPNRDGIRLLAGLGVEGDVHAGVTVKHRSRVAQDPTQPNLRQVHLIHEELFAEVGQEGFKVSPGELGENITTRGIDLLGLPAGTLLHIGEEAMVEVTGLRNPCLQIANFQDGLLKQVVGRDQAGNIVRKAGIMGIVLRGGEVRPGDAIRAQLPAGPHRPLDRV</sequence>
<dbReference type="GO" id="GO:0030170">
    <property type="term" value="F:pyridoxal phosphate binding"/>
    <property type="evidence" value="ECO:0007669"/>
    <property type="project" value="InterPro"/>
</dbReference>
<evidence type="ECO:0000259" key="2">
    <source>
        <dbReference type="PROSITE" id="PS51340"/>
    </source>
</evidence>
<organism evidence="3 4">
    <name type="scientific">Streptomyces himalayensis subsp. aureolus</name>
    <dbReference type="NCBI Taxonomy" id="2758039"/>
    <lineage>
        <taxon>Bacteria</taxon>
        <taxon>Bacillati</taxon>
        <taxon>Actinomycetota</taxon>
        <taxon>Actinomycetes</taxon>
        <taxon>Kitasatosporales</taxon>
        <taxon>Streptomycetaceae</taxon>
        <taxon>Streptomyces</taxon>
        <taxon>Streptomyces himalayensis</taxon>
    </lineage>
</organism>
<dbReference type="GO" id="GO:0030151">
    <property type="term" value="F:molybdenum ion binding"/>
    <property type="evidence" value="ECO:0007669"/>
    <property type="project" value="InterPro"/>
</dbReference>
<dbReference type="InterPro" id="IPR052716">
    <property type="entry name" value="MOSC_domain"/>
</dbReference>
<proteinExistence type="predicted"/>
<dbReference type="InterPro" id="IPR011037">
    <property type="entry name" value="Pyrv_Knase-like_insert_dom_sf"/>
</dbReference>
<evidence type="ECO:0000256" key="1">
    <source>
        <dbReference type="SAM" id="MobiDB-lite"/>
    </source>
</evidence>
<dbReference type="GO" id="GO:0003824">
    <property type="term" value="F:catalytic activity"/>
    <property type="evidence" value="ECO:0007669"/>
    <property type="project" value="InterPro"/>
</dbReference>
<dbReference type="Proteomes" id="UP000586976">
    <property type="component" value="Unassembled WGS sequence"/>
</dbReference>
<name>A0A7W2D412_9ACTN</name>
<feature type="domain" description="MOSC" evidence="2">
    <location>
        <begin position="45"/>
        <end position="194"/>
    </location>
</feature>
<gene>
    <name evidence="3" type="ORF">H1V43_24060</name>
</gene>
<dbReference type="Pfam" id="PF03473">
    <property type="entry name" value="MOSC"/>
    <property type="match status" value="1"/>
</dbReference>
<dbReference type="PROSITE" id="PS51340">
    <property type="entry name" value="MOSC"/>
    <property type="match status" value="1"/>
</dbReference>
<reference evidence="3 4" key="1">
    <citation type="submission" date="2020-07" db="EMBL/GenBank/DDBJ databases">
        <title>Streptomyces isolated from Indian soil.</title>
        <authorList>
            <person name="Mandal S."/>
            <person name="Maiti P.K."/>
        </authorList>
    </citation>
    <scope>NUCLEOTIDE SEQUENCE [LARGE SCALE GENOMIC DNA]</scope>
    <source>
        <strain evidence="3 4">PSKA54</strain>
    </source>
</reference>
<dbReference type="PANTHER" id="PTHR36930">
    <property type="entry name" value="METAL-SULFUR CLUSTER BIOSYNTHESIS PROTEINS YUAD-RELATED"/>
    <property type="match status" value="1"/>
</dbReference>
<comment type="caution">
    <text evidence="3">The sequence shown here is derived from an EMBL/GenBank/DDBJ whole genome shotgun (WGS) entry which is preliminary data.</text>
</comment>
<evidence type="ECO:0000313" key="4">
    <source>
        <dbReference type="Proteomes" id="UP000586976"/>
    </source>
</evidence>